<protein>
    <recommendedName>
        <fullName evidence="3">HYR domain-containing protein</fullName>
    </recommendedName>
</protein>
<proteinExistence type="predicted"/>
<dbReference type="Proteomes" id="UP001209878">
    <property type="component" value="Unassembled WGS sequence"/>
</dbReference>
<evidence type="ECO:0008006" key="3">
    <source>
        <dbReference type="Google" id="ProtNLM"/>
    </source>
</evidence>
<name>A0AAD9UDD2_RIDPI</name>
<dbReference type="AlphaFoldDB" id="A0AAD9UDD2"/>
<gene>
    <name evidence="1" type="ORF">NP493_241g04002</name>
</gene>
<accession>A0AAD9UDD2</accession>
<keyword evidence="2" id="KW-1185">Reference proteome</keyword>
<reference evidence="1" key="1">
    <citation type="journal article" date="2023" name="Mol. Biol. Evol.">
        <title>Third-Generation Sequencing Reveals the Adaptive Role of the Epigenome in Three Deep-Sea Polychaetes.</title>
        <authorList>
            <person name="Perez M."/>
            <person name="Aroh O."/>
            <person name="Sun Y."/>
            <person name="Lan Y."/>
            <person name="Juniper S.K."/>
            <person name="Young C.R."/>
            <person name="Angers B."/>
            <person name="Qian P.Y."/>
        </authorList>
    </citation>
    <scope>NUCLEOTIDE SEQUENCE</scope>
    <source>
        <strain evidence="1">R07B-5</strain>
    </source>
</reference>
<evidence type="ECO:0000313" key="2">
    <source>
        <dbReference type="Proteomes" id="UP001209878"/>
    </source>
</evidence>
<evidence type="ECO:0000313" key="1">
    <source>
        <dbReference type="EMBL" id="KAK2185253.1"/>
    </source>
</evidence>
<sequence length="125" mass="14261">MNRPVDANVNITWTATDHQGNETDPTCVVEVQLYDEQLPDIECPNSEVKYVDPEDTHAVKPIPVMNATAKGDKHIENNTVTPSTYTLSKDNLYKVINLKQEATDNQGFKAVCSYQYIFKREYYTK</sequence>
<dbReference type="EMBL" id="JAODUO010000241">
    <property type="protein sequence ID" value="KAK2185253.1"/>
    <property type="molecule type" value="Genomic_DNA"/>
</dbReference>
<organism evidence="1 2">
    <name type="scientific">Ridgeia piscesae</name>
    <name type="common">Tubeworm</name>
    <dbReference type="NCBI Taxonomy" id="27915"/>
    <lineage>
        <taxon>Eukaryota</taxon>
        <taxon>Metazoa</taxon>
        <taxon>Spiralia</taxon>
        <taxon>Lophotrochozoa</taxon>
        <taxon>Annelida</taxon>
        <taxon>Polychaeta</taxon>
        <taxon>Sedentaria</taxon>
        <taxon>Canalipalpata</taxon>
        <taxon>Sabellida</taxon>
        <taxon>Siboglinidae</taxon>
        <taxon>Ridgeia</taxon>
    </lineage>
</organism>
<comment type="caution">
    <text evidence="1">The sequence shown here is derived from an EMBL/GenBank/DDBJ whole genome shotgun (WGS) entry which is preliminary data.</text>
</comment>